<dbReference type="PANTHER" id="PTHR14239">
    <property type="entry name" value="DUDULIN-RELATED"/>
    <property type="match status" value="1"/>
</dbReference>
<evidence type="ECO:0000313" key="4">
    <source>
        <dbReference type="Proteomes" id="UP000267128"/>
    </source>
</evidence>
<keyword evidence="4" id="KW-1185">Reference proteome</keyword>
<proteinExistence type="predicted"/>
<dbReference type="GO" id="GO:0052851">
    <property type="term" value="F:ferric-chelate reductase (NADPH) activity"/>
    <property type="evidence" value="ECO:0007669"/>
    <property type="project" value="TreeGrafter"/>
</dbReference>
<dbReference type="Proteomes" id="UP000267128">
    <property type="component" value="Unassembled WGS sequence"/>
</dbReference>
<dbReference type="GO" id="GO:0070967">
    <property type="term" value="F:coenzyme F420 binding"/>
    <property type="evidence" value="ECO:0007669"/>
    <property type="project" value="InterPro"/>
</dbReference>
<dbReference type="InterPro" id="IPR010185">
    <property type="entry name" value="NpdG"/>
</dbReference>
<organism evidence="3 4">
    <name type="scientific">Nocardioides marmoriginsengisoli</name>
    <dbReference type="NCBI Taxonomy" id="661483"/>
    <lineage>
        <taxon>Bacteria</taxon>
        <taxon>Bacillati</taxon>
        <taxon>Actinomycetota</taxon>
        <taxon>Actinomycetes</taxon>
        <taxon>Propionibacteriales</taxon>
        <taxon>Nocardioidaceae</taxon>
        <taxon>Nocardioides</taxon>
    </lineage>
</organism>
<keyword evidence="1" id="KW-0560">Oxidoreductase</keyword>
<dbReference type="OrthoDB" id="5738121at2"/>
<feature type="domain" description="Pyrroline-5-carboxylate reductase catalytic N-terminal" evidence="2">
    <location>
        <begin position="3"/>
        <end position="101"/>
    </location>
</feature>
<evidence type="ECO:0000256" key="1">
    <source>
        <dbReference type="ARBA" id="ARBA00023002"/>
    </source>
</evidence>
<comment type="caution">
    <text evidence="3">The sequence shown here is derived from an EMBL/GenBank/DDBJ whole genome shotgun (WGS) entry which is preliminary data.</text>
</comment>
<dbReference type="GO" id="GO:0008823">
    <property type="term" value="F:cupric reductase (NADH) activity"/>
    <property type="evidence" value="ECO:0007669"/>
    <property type="project" value="TreeGrafter"/>
</dbReference>
<evidence type="ECO:0000313" key="3">
    <source>
        <dbReference type="EMBL" id="RNL60815.1"/>
    </source>
</evidence>
<protein>
    <submittedName>
        <fullName evidence="3">NADPH-dependent F420 reductase</fullName>
    </submittedName>
</protein>
<dbReference type="Gene3D" id="3.40.50.720">
    <property type="entry name" value="NAD(P)-binding Rossmann-like Domain"/>
    <property type="match status" value="1"/>
</dbReference>
<dbReference type="RefSeq" id="WP_123229568.1">
    <property type="nucleotide sequence ID" value="NZ_RJSE01000009.1"/>
</dbReference>
<reference evidence="3 4" key="1">
    <citation type="submission" date="2018-11" db="EMBL/GenBank/DDBJ databases">
        <authorList>
            <person name="Li F."/>
        </authorList>
    </citation>
    <scope>NUCLEOTIDE SEQUENCE [LARGE SCALE GENOMIC DNA]</scope>
    <source>
        <strain evidence="3 4">Gsoil 097</strain>
    </source>
</reference>
<dbReference type="GO" id="GO:0006740">
    <property type="term" value="P:NADPH regeneration"/>
    <property type="evidence" value="ECO:0007669"/>
    <property type="project" value="InterPro"/>
</dbReference>
<name>A0A3N0CBI9_9ACTN</name>
<evidence type="ECO:0000259" key="2">
    <source>
        <dbReference type="Pfam" id="PF03807"/>
    </source>
</evidence>
<dbReference type="EMBL" id="RJSE01000009">
    <property type="protein sequence ID" value="RNL60815.1"/>
    <property type="molecule type" value="Genomic_DNA"/>
</dbReference>
<accession>A0A3N0CBI9</accession>
<dbReference type="GO" id="GO:0050661">
    <property type="term" value="F:NADP binding"/>
    <property type="evidence" value="ECO:0007669"/>
    <property type="project" value="InterPro"/>
</dbReference>
<dbReference type="GO" id="GO:0016651">
    <property type="term" value="F:oxidoreductase activity, acting on NAD(P)H"/>
    <property type="evidence" value="ECO:0007669"/>
    <property type="project" value="InterPro"/>
</dbReference>
<dbReference type="PANTHER" id="PTHR14239:SF0">
    <property type="entry name" value="F420-DEPENDENT NADP REDUCTASE"/>
    <property type="match status" value="1"/>
</dbReference>
<dbReference type="InterPro" id="IPR036291">
    <property type="entry name" value="NAD(P)-bd_dom_sf"/>
</dbReference>
<dbReference type="SUPFAM" id="SSF51735">
    <property type="entry name" value="NAD(P)-binding Rossmann-fold domains"/>
    <property type="match status" value="1"/>
</dbReference>
<dbReference type="AlphaFoldDB" id="A0A3N0CBI9"/>
<dbReference type="GO" id="GO:0005886">
    <property type="term" value="C:plasma membrane"/>
    <property type="evidence" value="ECO:0007669"/>
    <property type="project" value="TreeGrafter"/>
</dbReference>
<gene>
    <name evidence="3" type="primary">npdG</name>
    <name evidence="3" type="ORF">EFK50_21245</name>
</gene>
<dbReference type="InterPro" id="IPR051267">
    <property type="entry name" value="STEAP_metalloreductase"/>
</dbReference>
<dbReference type="InterPro" id="IPR028939">
    <property type="entry name" value="P5C_Rdtase_cat_N"/>
</dbReference>
<sequence>MATVAVLGGTGALGFGLVLRFAAAGYQVAIGSRDADRAKAAAERATELVPEAWVHGMSYADAAADATRLVVLTVPFASQAETLKAVSGSLREGMVVLDTTVPLAPAVGGRPTQLVGVWQGSAAQQAAALVPAGVRVVSALHTISAAALTDLGHEVDEDTFLAGAAEAKKVVADHLQVVPGLRAIDAGPLEASRLTESITPLLIGLNMRYKTHTGVRITGLEAIA</sequence>
<dbReference type="GO" id="GO:0015677">
    <property type="term" value="P:copper ion import"/>
    <property type="evidence" value="ECO:0007669"/>
    <property type="project" value="TreeGrafter"/>
</dbReference>
<dbReference type="NCBIfam" id="TIGR01915">
    <property type="entry name" value="npdG"/>
    <property type="match status" value="1"/>
</dbReference>
<dbReference type="Pfam" id="PF03807">
    <property type="entry name" value="F420_oxidored"/>
    <property type="match status" value="1"/>
</dbReference>